<dbReference type="Pfam" id="PF02575">
    <property type="entry name" value="YbaB_DNA_bd"/>
    <property type="match status" value="1"/>
</dbReference>
<evidence type="ECO:0000313" key="5">
    <source>
        <dbReference type="EMBL" id="GGM05797.1"/>
    </source>
</evidence>
<dbReference type="GO" id="GO:0003677">
    <property type="term" value="F:DNA binding"/>
    <property type="evidence" value="ECO:0007669"/>
    <property type="project" value="UniProtKB-UniRule"/>
</dbReference>
<dbReference type="EMBL" id="BMNA01000004">
    <property type="protein sequence ID" value="GGM05797.1"/>
    <property type="molecule type" value="Genomic_DNA"/>
</dbReference>
<dbReference type="PANTHER" id="PTHR33449:SF1">
    <property type="entry name" value="NUCLEOID-ASSOCIATED PROTEIN YBAB"/>
    <property type="match status" value="1"/>
</dbReference>
<dbReference type="HAMAP" id="MF_00274">
    <property type="entry name" value="DNA_YbaB_EbfC"/>
    <property type="match status" value="1"/>
</dbReference>
<dbReference type="GO" id="GO:0043590">
    <property type="term" value="C:bacterial nucleoid"/>
    <property type="evidence" value="ECO:0007669"/>
    <property type="project" value="UniProtKB-UniRule"/>
</dbReference>
<keyword evidence="1 2" id="KW-0238">DNA-binding</keyword>
<proteinExistence type="inferred from homology"/>
<sequence>MQPGIPDLRRIVLKAQQMQAEVERTQAALADAEVTGHAGGGLVTATVSGEGELRQVRIDPSVVDPSDVETLGDLVVAAVRDATRQAAELREDAMGAVTGDLAGEFDLSALGLPGFGPGPGGVVDASPAVPDTGTPDDRPGAGPDTGRAGGA</sequence>
<evidence type="ECO:0000256" key="2">
    <source>
        <dbReference type="HAMAP-Rule" id="MF_00274"/>
    </source>
</evidence>
<reference evidence="5" key="2">
    <citation type="submission" date="2020-09" db="EMBL/GenBank/DDBJ databases">
        <authorList>
            <person name="Sun Q."/>
            <person name="Zhou Y."/>
        </authorList>
    </citation>
    <scope>NUCLEOTIDE SEQUENCE</scope>
    <source>
        <strain evidence="5">CGMCC 4.7308</strain>
    </source>
</reference>
<feature type="coiled-coil region" evidence="3">
    <location>
        <begin position="8"/>
        <end position="35"/>
    </location>
</feature>
<gene>
    <name evidence="5" type="ORF">GCM10011594_27510</name>
</gene>
<dbReference type="Gene3D" id="3.30.1310.10">
    <property type="entry name" value="Nucleoid-associated protein YbaB-like domain"/>
    <property type="match status" value="1"/>
</dbReference>
<evidence type="ECO:0000256" key="1">
    <source>
        <dbReference type="ARBA" id="ARBA00023125"/>
    </source>
</evidence>
<evidence type="ECO:0000256" key="3">
    <source>
        <dbReference type="SAM" id="Coils"/>
    </source>
</evidence>
<dbReference type="GO" id="GO:0005829">
    <property type="term" value="C:cytosol"/>
    <property type="evidence" value="ECO:0007669"/>
    <property type="project" value="TreeGrafter"/>
</dbReference>
<comment type="function">
    <text evidence="2">Binds to DNA and alters its conformation. May be involved in regulation of gene expression, nucleoid organization and DNA protection.</text>
</comment>
<accession>A0A917WI33</accession>
<dbReference type="RefSeq" id="WP_188942239.1">
    <property type="nucleotide sequence ID" value="NZ_BMNA01000004.1"/>
</dbReference>
<comment type="subcellular location">
    <subcellularLocation>
        <location evidence="2">Cytoplasm</location>
        <location evidence="2">Nucleoid</location>
    </subcellularLocation>
</comment>
<keyword evidence="2" id="KW-0963">Cytoplasm</keyword>
<keyword evidence="6" id="KW-1185">Reference proteome</keyword>
<dbReference type="NCBIfam" id="TIGR00103">
    <property type="entry name" value="DNA_YbaB_EbfC"/>
    <property type="match status" value="1"/>
</dbReference>
<organism evidence="5 6">
    <name type="scientific">Nakamurella endophytica</name>
    <dbReference type="NCBI Taxonomy" id="1748367"/>
    <lineage>
        <taxon>Bacteria</taxon>
        <taxon>Bacillati</taxon>
        <taxon>Actinomycetota</taxon>
        <taxon>Actinomycetes</taxon>
        <taxon>Nakamurellales</taxon>
        <taxon>Nakamurellaceae</taxon>
        <taxon>Nakamurella</taxon>
    </lineage>
</organism>
<evidence type="ECO:0000256" key="4">
    <source>
        <dbReference type="SAM" id="MobiDB-lite"/>
    </source>
</evidence>
<dbReference type="PANTHER" id="PTHR33449">
    <property type="entry name" value="NUCLEOID-ASSOCIATED PROTEIN YBAB"/>
    <property type="match status" value="1"/>
</dbReference>
<comment type="caution">
    <text evidence="5">The sequence shown here is derived from an EMBL/GenBank/DDBJ whole genome shotgun (WGS) entry which is preliminary data.</text>
</comment>
<dbReference type="InterPro" id="IPR004401">
    <property type="entry name" value="YbaB/EbfC"/>
</dbReference>
<feature type="region of interest" description="Disordered" evidence="4">
    <location>
        <begin position="114"/>
        <end position="151"/>
    </location>
</feature>
<dbReference type="SUPFAM" id="SSF82607">
    <property type="entry name" value="YbaB-like"/>
    <property type="match status" value="1"/>
</dbReference>
<comment type="subunit">
    <text evidence="2">Homodimer.</text>
</comment>
<dbReference type="InterPro" id="IPR036894">
    <property type="entry name" value="YbaB-like_sf"/>
</dbReference>
<keyword evidence="3" id="KW-0175">Coiled coil</keyword>
<name>A0A917WI33_9ACTN</name>
<reference evidence="5" key="1">
    <citation type="journal article" date="2014" name="Int. J. Syst. Evol. Microbiol.">
        <title>Complete genome sequence of Corynebacterium casei LMG S-19264T (=DSM 44701T), isolated from a smear-ripened cheese.</title>
        <authorList>
            <consortium name="US DOE Joint Genome Institute (JGI-PGF)"/>
            <person name="Walter F."/>
            <person name="Albersmeier A."/>
            <person name="Kalinowski J."/>
            <person name="Ruckert C."/>
        </authorList>
    </citation>
    <scope>NUCLEOTIDE SEQUENCE</scope>
    <source>
        <strain evidence="5">CGMCC 4.7308</strain>
    </source>
</reference>
<protein>
    <recommendedName>
        <fullName evidence="2">Nucleoid-associated protein GCM10011594_27510</fullName>
    </recommendedName>
</protein>
<evidence type="ECO:0000313" key="6">
    <source>
        <dbReference type="Proteomes" id="UP000655208"/>
    </source>
</evidence>
<dbReference type="Proteomes" id="UP000655208">
    <property type="component" value="Unassembled WGS sequence"/>
</dbReference>
<dbReference type="AlphaFoldDB" id="A0A917WI33"/>
<comment type="similarity">
    <text evidence="2">Belongs to the YbaB/EbfC family.</text>
</comment>